<evidence type="ECO:0000313" key="1">
    <source>
        <dbReference type="EMBL" id="EXJ87420.1"/>
    </source>
</evidence>
<comment type="caution">
    <text evidence="1">The sequence shown here is derived from an EMBL/GenBank/DDBJ whole genome shotgun (WGS) entry which is preliminary data.</text>
</comment>
<dbReference type="AlphaFoldDB" id="W9YCP7"/>
<keyword evidence="2" id="KW-1185">Reference proteome</keyword>
<dbReference type="OrthoDB" id="4126833at2759"/>
<reference evidence="1 2" key="1">
    <citation type="submission" date="2013-03" db="EMBL/GenBank/DDBJ databases">
        <title>The Genome Sequence of Capronia epimyces CBS 606.96.</title>
        <authorList>
            <consortium name="The Broad Institute Genomics Platform"/>
            <person name="Cuomo C."/>
            <person name="de Hoog S."/>
            <person name="Gorbushina A."/>
            <person name="Walker B."/>
            <person name="Young S.K."/>
            <person name="Zeng Q."/>
            <person name="Gargeya S."/>
            <person name="Fitzgerald M."/>
            <person name="Haas B."/>
            <person name="Abouelleil A."/>
            <person name="Allen A.W."/>
            <person name="Alvarado L."/>
            <person name="Arachchi H.M."/>
            <person name="Berlin A.M."/>
            <person name="Chapman S.B."/>
            <person name="Gainer-Dewar J."/>
            <person name="Goldberg J."/>
            <person name="Griggs A."/>
            <person name="Gujja S."/>
            <person name="Hansen M."/>
            <person name="Howarth C."/>
            <person name="Imamovic A."/>
            <person name="Ireland A."/>
            <person name="Larimer J."/>
            <person name="McCowan C."/>
            <person name="Murphy C."/>
            <person name="Pearson M."/>
            <person name="Poon T.W."/>
            <person name="Priest M."/>
            <person name="Roberts A."/>
            <person name="Saif S."/>
            <person name="Shea T."/>
            <person name="Sisk P."/>
            <person name="Sykes S."/>
            <person name="Wortman J."/>
            <person name="Nusbaum C."/>
            <person name="Birren B."/>
        </authorList>
    </citation>
    <scope>NUCLEOTIDE SEQUENCE [LARGE SCALE GENOMIC DNA]</scope>
    <source>
        <strain evidence="1 2">CBS 606.96</strain>
    </source>
</reference>
<dbReference type="RefSeq" id="XP_007732699.1">
    <property type="nucleotide sequence ID" value="XM_007734509.1"/>
</dbReference>
<protein>
    <submittedName>
        <fullName evidence="1">Uncharacterized protein</fullName>
    </submittedName>
</protein>
<proteinExistence type="predicted"/>
<sequence length="240" mass="25687">RLLRQPLISDPELHLLRHSSRHLARPIGRIPSHRASPGVSRLGNLRSLARHSPHLYLPTSDFDMNNFSRLDQCFQFADLVGSNRFQNHVMDAIQGQGTASASASVVNTGSRSGSGSGMDLFRDYVLECVAYRIVTRGWVEFMQDGGGGGVGGDGVGDGGDVGGGVSGGVDVDDDDGVGGSGVHTDTNTAVKVSLLSALSAKVDQVNGEKEKERGLGLISPSERRDCKWHQHHTEGERRMC</sequence>
<feature type="non-terminal residue" evidence="1">
    <location>
        <position position="1"/>
    </location>
</feature>
<organism evidence="1 2">
    <name type="scientific">Capronia epimyces CBS 606.96</name>
    <dbReference type="NCBI Taxonomy" id="1182542"/>
    <lineage>
        <taxon>Eukaryota</taxon>
        <taxon>Fungi</taxon>
        <taxon>Dikarya</taxon>
        <taxon>Ascomycota</taxon>
        <taxon>Pezizomycotina</taxon>
        <taxon>Eurotiomycetes</taxon>
        <taxon>Chaetothyriomycetidae</taxon>
        <taxon>Chaetothyriales</taxon>
        <taxon>Herpotrichiellaceae</taxon>
        <taxon>Capronia</taxon>
    </lineage>
</organism>
<gene>
    <name evidence="1" type="ORF">A1O3_04380</name>
</gene>
<dbReference type="GeneID" id="19168499"/>
<feature type="non-terminal residue" evidence="1">
    <location>
        <position position="240"/>
    </location>
</feature>
<evidence type="ECO:0000313" key="2">
    <source>
        <dbReference type="Proteomes" id="UP000019478"/>
    </source>
</evidence>
<name>W9YCP7_9EURO</name>
<dbReference type="EMBL" id="AMGY01000003">
    <property type="protein sequence ID" value="EXJ87420.1"/>
    <property type="molecule type" value="Genomic_DNA"/>
</dbReference>
<dbReference type="Proteomes" id="UP000019478">
    <property type="component" value="Unassembled WGS sequence"/>
</dbReference>
<dbReference type="HOGENOM" id="CLU_1158754_0_0_1"/>
<accession>W9YCP7</accession>